<comment type="caution">
    <text evidence="2">The sequence shown here is derived from an EMBL/GenBank/DDBJ whole genome shotgun (WGS) entry which is preliminary data.</text>
</comment>
<organism evidence="2 3">
    <name type="scientific">Ophiocordyceps unilateralis</name>
    <name type="common">Zombie-ant fungus</name>
    <name type="synonym">Torrubia unilateralis</name>
    <dbReference type="NCBI Taxonomy" id="268505"/>
    <lineage>
        <taxon>Eukaryota</taxon>
        <taxon>Fungi</taxon>
        <taxon>Dikarya</taxon>
        <taxon>Ascomycota</taxon>
        <taxon>Pezizomycotina</taxon>
        <taxon>Sordariomycetes</taxon>
        <taxon>Hypocreomycetidae</taxon>
        <taxon>Hypocreales</taxon>
        <taxon>Ophiocordycipitaceae</taxon>
        <taxon>Ophiocordyceps</taxon>
    </lineage>
</organism>
<keyword evidence="3" id="KW-1185">Reference proteome</keyword>
<name>A0A2A9PN24_OPHUN</name>
<gene>
    <name evidence="2" type="ORF">XA68_14403</name>
</gene>
<accession>A0A2A9PN24</accession>
<dbReference type="Proteomes" id="UP000037136">
    <property type="component" value="Unassembled WGS sequence"/>
</dbReference>
<dbReference type="OrthoDB" id="4911263at2759"/>
<evidence type="ECO:0000313" key="3">
    <source>
        <dbReference type="Proteomes" id="UP000037136"/>
    </source>
</evidence>
<reference evidence="2 3" key="2">
    <citation type="journal article" date="2017" name="Sci. Rep.">
        <title>Ant-infecting Ophiocordyceps genomes reveal a high diversity of potential behavioral manipulation genes and a possible major role for enterotoxins.</title>
        <authorList>
            <person name="de Bekker C."/>
            <person name="Ohm R.A."/>
            <person name="Evans H.C."/>
            <person name="Brachmann A."/>
            <person name="Hughes D.P."/>
        </authorList>
    </citation>
    <scope>NUCLEOTIDE SEQUENCE [LARGE SCALE GENOMIC DNA]</scope>
    <source>
        <strain evidence="2 3">SC16a</strain>
    </source>
</reference>
<evidence type="ECO:0000256" key="1">
    <source>
        <dbReference type="SAM" id="SignalP"/>
    </source>
</evidence>
<dbReference type="EMBL" id="LAZP02000035">
    <property type="protein sequence ID" value="PFH62272.1"/>
    <property type="molecule type" value="Genomic_DNA"/>
</dbReference>
<protein>
    <submittedName>
        <fullName evidence="2">Uncharacterized protein</fullName>
    </submittedName>
</protein>
<keyword evidence="1" id="KW-0732">Signal</keyword>
<dbReference type="AlphaFoldDB" id="A0A2A9PN24"/>
<feature type="chain" id="PRO_5012450990" evidence="1">
    <location>
        <begin position="30"/>
        <end position="257"/>
    </location>
</feature>
<reference evidence="2 3" key="1">
    <citation type="journal article" date="2015" name="BMC Genomics">
        <title>Gene expression during zombie ant biting behavior reflects the complexity underlying fungal parasitic behavioral manipulation.</title>
        <authorList>
            <person name="de Bekker C."/>
            <person name="Ohm R.A."/>
            <person name="Loreto R.G."/>
            <person name="Sebastian A."/>
            <person name="Albert I."/>
            <person name="Merrow M."/>
            <person name="Brachmann A."/>
            <person name="Hughes D.P."/>
        </authorList>
    </citation>
    <scope>NUCLEOTIDE SEQUENCE [LARGE SCALE GENOMIC DNA]</scope>
    <source>
        <strain evidence="2 3">SC16a</strain>
    </source>
</reference>
<feature type="signal peptide" evidence="1">
    <location>
        <begin position="1"/>
        <end position="29"/>
    </location>
</feature>
<sequence length="257" mass="28751">MFPYAICNFGSILDFWCPLCLLLAVVVHGSDVLSPNGEGWTSSSESVLRRPTSSAYTRFLDIEPGSSSTTLTLLTDEESGNLEGAAYAVNTLARERWLPTVLVIPGNARLILAEPKHVHSGVEPNRPYAEKKLPRVRCHPLMWHRYDRDYVCVGRSVDCFQHAGGRKVTKSLLVPICRCSRLRPTQIPSSTGLLCVSDHSKTRPLVLACRRIHRRRAVGCVGRDARSPTGWFNTTPAVENFRDILQQEESMLQPLHF</sequence>
<evidence type="ECO:0000313" key="2">
    <source>
        <dbReference type="EMBL" id="PFH62272.1"/>
    </source>
</evidence>
<proteinExistence type="predicted"/>